<accession>A0AAV7FY03</accession>
<organism evidence="2 3">
    <name type="scientific">Dendrobium chrysotoxum</name>
    <name type="common">Orchid</name>
    <dbReference type="NCBI Taxonomy" id="161865"/>
    <lineage>
        <taxon>Eukaryota</taxon>
        <taxon>Viridiplantae</taxon>
        <taxon>Streptophyta</taxon>
        <taxon>Embryophyta</taxon>
        <taxon>Tracheophyta</taxon>
        <taxon>Spermatophyta</taxon>
        <taxon>Magnoliopsida</taxon>
        <taxon>Liliopsida</taxon>
        <taxon>Asparagales</taxon>
        <taxon>Orchidaceae</taxon>
        <taxon>Epidendroideae</taxon>
        <taxon>Malaxideae</taxon>
        <taxon>Dendrobiinae</taxon>
        <taxon>Dendrobium</taxon>
    </lineage>
</organism>
<evidence type="ECO:0000313" key="3">
    <source>
        <dbReference type="Proteomes" id="UP000775213"/>
    </source>
</evidence>
<keyword evidence="3" id="KW-1185">Reference proteome</keyword>
<reference evidence="2 3" key="1">
    <citation type="journal article" date="2021" name="Hortic Res">
        <title>Chromosome-scale assembly of the Dendrobium chrysotoxum genome enhances the understanding of orchid evolution.</title>
        <authorList>
            <person name="Zhang Y."/>
            <person name="Zhang G.Q."/>
            <person name="Zhang D."/>
            <person name="Liu X.D."/>
            <person name="Xu X.Y."/>
            <person name="Sun W.H."/>
            <person name="Yu X."/>
            <person name="Zhu X."/>
            <person name="Wang Z.W."/>
            <person name="Zhao X."/>
            <person name="Zhong W.Y."/>
            <person name="Chen H."/>
            <person name="Yin W.L."/>
            <person name="Huang T."/>
            <person name="Niu S.C."/>
            <person name="Liu Z.J."/>
        </authorList>
    </citation>
    <scope>NUCLEOTIDE SEQUENCE [LARGE SCALE GENOMIC DNA]</scope>
    <source>
        <strain evidence="2">Lindl</strain>
    </source>
</reference>
<proteinExistence type="predicted"/>
<comment type="caution">
    <text evidence="2">The sequence shown here is derived from an EMBL/GenBank/DDBJ whole genome shotgun (WGS) entry which is preliminary data.</text>
</comment>
<dbReference type="EMBL" id="JAGFBR010000019">
    <property type="protein sequence ID" value="KAH0448886.1"/>
    <property type="molecule type" value="Genomic_DNA"/>
</dbReference>
<dbReference type="Proteomes" id="UP000775213">
    <property type="component" value="Unassembled WGS sequence"/>
</dbReference>
<name>A0AAV7FY03_DENCH</name>
<evidence type="ECO:0000313" key="2">
    <source>
        <dbReference type="EMBL" id="KAH0448886.1"/>
    </source>
</evidence>
<protein>
    <submittedName>
        <fullName evidence="2">Uncharacterized protein</fullName>
    </submittedName>
</protein>
<evidence type="ECO:0000256" key="1">
    <source>
        <dbReference type="SAM" id="MobiDB-lite"/>
    </source>
</evidence>
<dbReference type="AlphaFoldDB" id="A0AAV7FY03"/>
<sequence>MKEFIKMEWKSDLILLIEMCLKEFFPVIGTREVRVVELGKIVNKYEMCIYAGLMSAWNELPANDLINYHHELKTGGGGNEEEPDQDPMVPSSRAVMIPGLLSQRSTVFSAITNYVSCGPIWFKLNVLQNPLSLEFFRKFRQPSGVPSPAPRGKEGICPFKSAQPER</sequence>
<gene>
    <name evidence="2" type="ORF">IEQ34_022686</name>
</gene>
<feature type="region of interest" description="Disordered" evidence="1">
    <location>
        <begin position="142"/>
        <end position="166"/>
    </location>
</feature>